<sequence>MLRRPPTARMHRRLPPGHRFRHRLGPPPRLPRPGCRRLRRHGEAADRPRVRPTRAGTRVRCARCRATVPRHRRHRGLRGGRGAGVERCGRVGGRGGRVRCGGGRGDGARWPRCDHPRRLRAAGIVTAGSIGCTIRGRGGTWEVLRGWWLVGCERRAADGGGPRRCGTGDVRITIELHRSRISHPGSSACGRPAAAAGAERAHHLPTTPVEHVLEIRTELTVRTAFPHRTARDIPIRLRLARTERSRPTDRRRRSNPAPSGTTRDHPGARDQNLLYSLERLGSDPASSQCGAPVARGSVAASATTPPRPVRYLLPKSARPHPPPVRPRPRRRLRARPEPGRRRRRMRRPRPERRRP</sequence>
<evidence type="ECO:0000256" key="1">
    <source>
        <dbReference type="SAM" id="MobiDB-lite"/>
    </source>
</evidence>
<dbReference type="KEGG" id="strr:EKD16_04870"/>
<feature type="compositionally biased region" description="Basic residues" evidence="1">
    <location>
        <begin position="9"/>
        <end position="24"/>
    </location>
</feature>
<evidence type="ECO:0000313" key="3">
    <source>
        <dbReference type="Proteomes" id="UP000292235"/>
    </source>
</evidence>
<dbReference type="Proteomes" id="UP000292235">
    <property type="component" value="Chromosome"/>
</dbReference>
<feature type="region of interest" description="Disordered" evidence="1">
    <location>
        <begin position="183"/>
        <end position="205"/>
    </location>
</feature>
<feature type="compositionally biased region" description="Low complexity" evidence="1">
    <location>
        <begin position="184"/>
        <end position="198"/>
    </location>
</feature>
<feature type="region of interest" description="Disordered" evidence="1">
    <location>
        <begin position="281"/>
        <end position="355"/>
    </location>
</feature>
<organism evidence="2 3">
    <name type="scientific">Streptomonospora litoralis</name>
    <dbReference type="NCBI Taxonomy" id="2498135"/>
    <lineage>
        <taxon>Bacteria</taxon>
        <taxon>Bacillati</taxon>
        <taxon>Actinomycetota</taxon>
        <taxon>Actinomycetes</taxon>
        <taxon>Streptosporangiales</taxon>
        <taxon>Nocardiopsidaceae</taxon>
        <taxon>Streptomonospora</taxon>
    </lineage>
</organism>
<name>A0A4P6Q0S5_9ACTN</name>
<feature type="compositionally biased region" description="Basic residues" evidence="1">
    <location>
        <begin position="340"/>
        <end position="355"/>
    </location>
</feature>
<feature type="region of interest" description="Disordered" evidence="1">
    <location>
        <begin position="1"/>
        <end position="57"/>
    </location>
</feature>
<reference evidence="2 3" key="1">
    <citation type="submission" date="2019-02" db="EMBL/GenBank/DDBJ databases">
        <authorList>
            <person name="Khodamoradi S."/>
            <person name="Hahnke R.L."/>
            <person name="Kaempfer P."/>
            <person name="Schumann P."/>
            <person name="Rohde M."/>
            <person name="Steinert M."/>
            <person name="Luzhetskyy A."/>
            <person name="Wink J."/>
            <person name="Ruckert C."/>
        </authorList>
    </citation>
    <scope>NUCLEOTIDE SEQUENCE [LARGE SCALE GENOMIC DNA]</scope>
    <source>
        <strain evidence="2 3">M2</strain>
    </source>
</reference>
<gene>
    <name evidence="2" type="ORF">EKD16_04870</name>
</gene>
<dbReference type="EMBL" id="CP036455">
    <property type="protein sequence ID" value="QBI52781.1"/>
    <property type="molecule type" value="Genomic_DNA"/>
</dbReference>
<evidence type="ECO:0000313" key="2">
    <source>
        <dbReference type="EMBL" id="QBI52781.1"/>
    </source>
</evidence>
<feature type="compositionally biased region" description="Basic and acidic residues" evidence="1">
    <location>
        <begin position="236"/>
        <end position="248"/>
    </location>
</feature>
<feature type="region of interest" description="Disordered" evidence="1">
    <location>
        <begin position="236"/>
        <end position="269"/>
    </location>
</feature>
<protein>
    <submittedName>
        <fullName evidence="2">Uncharacterized protein</fullName>
    </submittedName>
</protein>
<proteinExistence type="predicted"/>
<keyword evidence="3" id="KW-1185">Reference proteome</keyword>
<accession>A0A4P6Q0S5</accession>
<dbReference type="AlphaFoldDB" id="A0A4P6Q0S5"/>